<name>A0A3S1BQK6_9BACL</name>
<evidence type="ECO:0000256" key="1">
    <source>
        <dbReference type="SAM" id="MobiDB-lite"/>
    </source>
</evidence>
<feature type="region of interest" description="Disordered" evidence="1">
    <location>
        <begin position="598"/>
        <end position="617"/>
    </location>
</feature>
<dbReference type="SUPFAM" id="SSF53098">
    <property type="entry name" value="Ribonuclease H-like"/>
    <property type="match status" value="1"/>
</dbReference>
<dbReference type="InterPro" id="IPR001584">
    <property type="entry name" value="Integrase_cat-core"/>
</dbReference>
<feature type="domain" description="Integrase catalytic" evidence="2">
    <location>
        <begin position="220"/>
        <end position="447"/>
    </location>
</feature>
<dbReference type="InterPro" id="IPR036397">
    <property type="entry name" value="RNaseH_sf"/>
</dbReference>
<dbReference type="EMBL" id="RZNY01000004">
    <property type="protein sequence ID" value="RUT47379.1"/>
    <property type="molecule type" value="Genomic_DNA"/>
</dbReference>
<dbReference type="Proteomes" id="UP000279446">
    <property type="component" value="Unassembled WGS sequence"/>
</dbReference>
<keyword evidence="4" id="KW-1185">Reference proteome</keyword>
<gene>
    <name evidence="3" type="ORF">EJP82_06615</name>
</gene>
<dbReference type="RefSeq" id="WP_127191256.1">
    <property type="nucleotide sequence ID" value="NZ_RZNY01000004.1"/>
</dbReference>
<dbReference type="GO" id="GO:0015074">
    <property type="term" value="P:DNA integration"/>
    <property type="evidence" value="ECO:0007669"/>
    <property type="project" value="InterPro"/>
</dbReference>
<dbReference type="AlphaFoldDB" id="A0A3S1BQK6"/>
<accession>A0A3S1BQK6</accession>
<dbReference type="GO" id="GO:0003676">
    <property type="term" value="F:nucleic acid binding"/>
    <property type="evidence" value="ECO:0007669"/>
    <property type="project" value="InterPro"/>
</dbReference>
<evidence type="ECO:0000313" key="3">
    <source>
        <dbReference type="EMBL" id="RUT47379.1"/>
    </source>
</evidence>
<sequence>MSRNRYIENSNVDPEDLDYSKWPDVHIDPRNEIFENRKKAVQLYIDQKYSLKEIEDQTGIKRQELNEFVKKCLKRDYNNRLIGFPALIPFKRIGYKFKRYAATDGFNYSSLTGAFEQLLEKYPQLDELIKDYILRRKQRRAADNYIRIKDLRKKFLILCKSLDIKLNQYPFNTKDMCLRSLYRYVDKLINKNMEQASGRFGQEVQRIVNRLNGIESDKDLIIAPFETLQVDGHKMDIHLTIKFTNAYGDEIVEVLKRIWFLCLIDEGTRNVISYILCLSAELSSVDLLHLFKKAIHPWIPLTLTIPGLVYPEKPYMPSMAIEEAQWALWNELKCDNALANISNIVEDRLTKIVNCSINPGQAQYPEGRGIIERFFGLLEENYLHRLSMTTGSNPKDIRNHEGEKHAKKYEVNVEEIEQLMEVAVARYNTDPHSKFGISPLMAMEQRIVYRGMVPRQLNEHERSDVNFFTYQVHRTVKGSRTRGTRPYINFEGERYTSSLLAKNYSLIGEKLILEVNIDDICVVKAFLQDGQELDFLKVKGPWGKKPHSLKTRKVVNRLVRGNQLRFDDDVDPIEAFGKYLEEKAEKQKKYRNELATQRRYQKRKSKEEPVNLNTEIGDDPVSILPEDEWTETSINLDPETFLDNFKTIC</sequence>
<organism evidence="3 4">
    <name type="scientific">Paenibacillus anaericanus</name>
    <dbReference type="NCBI Taxonomy" id="170367"/>
    <lineage>
        <taxon>Bacteria</taxon>
        <taxon>Bacillati</taxon>
        <taxon>Bacillota</taxon>
        <taxon>Bacilli</taxon>
        <taxon>Bacillales</taxon>
        <taxon>Paenibacillaceae</taxon>
        <taxon>Paenibacillus</taxon>
    </lineage>
</organism>
<reference evidence="3 4" key="1">
    <citation type="submission" date="2018-12" db="EMBL/GenBank/DDBJ databases">
        <authorList>
            <person name="Sun L."/>
            <person name="Chen Z."/>
        </authorList>
    </citation>
    <scope>NUCLEOTIDE SEQUENCE [LARGE SCALE GENOMIC DNA]</scope>
    <source>
        <strain evidence="3 4">DSM 15890</strain>
    </source>
</reference>
<dbReference type="Gene3D" id="3.30.420.10">
    <property type="entry name" value="Ribonuclease H-like superfamily/Ribonuclease H"/>
    <property type="match status" value="1"/>
</dbReference>
<dbReference type="OrthoDB" id="8736397at2"/>
<protein>
    <recommendedName>
        <fullName evidence="2">Integrase catalytic domain-containing protein</fullName>
    </recommendedName>
</protein>
<evidence type="ECO:0000259" key="2">
    <source>
        <dbReference type="PROSITE" id="PS50994"/>
    </source>
</evidence>
<proteinExistence type="predicted"/>
<dbReference type="PROSITE" id="PS50994">
    <property type="entry name" value="INTEGRASE"/>
    <property type="match status" value="1"/>
</dbReference>
<evidence type="ECO:0000313" key="4">
    <source>
        <dbReference type="Proteomes" id="UP000279446"/>
    </source>
</evidence>
<comment type="caution">
    <text evidence="3">The sequence shown here is derived from an EMBL/GenBank/DDBJ whole genome shotgun (WGS) entry which is preliminary data.</text>
</comment>
<dbReference type="InterPro" id="IPR012337">
    <property type="entry name" value="RNaseH-like_sf"/>
</dbReference>